<protein>
    <submittedName>
        <fullName evidence="11">DNA-binding with one finger protein 14</fullName>
    </submittedName>
</protein>
<evidence type="ECO:0000256" key="9">
    <source>
        <dbReference type="SAM" id="MobiDB-lite"/>
    </source>
</evidence>
<evidence type="ECO:0000256" key="3">
    <source>
        <dbReference type="ARBA" id="ARBA00022833"/>
    </source>
</evidence>
<feature type="region of interest" description="Disordered" evidence="9">
    <location>
        <begin position="60"/>
        <end position="103"/>
    </location>
</feature>
<dbReference type="AlphaFoldDB" id="A0A1D8RJ11"/>
<feature type="region of interest" description="Disordered" evidence="9">
    <location>
        <begin position="455"/>
        <end position="485"/>
    </location>
</feature>
<feature type="non-terminal residue" evidence="11">
    <location>
        <position position="485"/>
    </location>
</feature>
<evidence type="ECO:0000259" key="10">
    <source>
        <dbReference type="PROSITE" id="PS50884"/>
    </source>
</evidence>
<dbReference type="PANTHER" id="PTHR31089:SF38">
    <property type="entry name" value="OS01G0277500 PROTEIN"/>
    <property type="match status" value="1"/>
</dbReference>
<dbReference type="InterPro" id="IPR045174">
    <property type="entry name" value="Dof"/>
</dbReference>
<keyword evidence="3" id="KW-0862">Zinc</keyword>
<feature type="region of interest" description="Disordered" evidence="9">
    <location>
        <begin position="386"/>
        <end position="411"/>
    </location>
</feature>
<evidence type="ECO:0000313" key="11">
    <source>
        <dbReference type="EMBL" id="AOW73090.1"/>
    </source>
</evidence>
<keyword evidence="1" id="KW-0479">Metal-binding</keyword>
<reference evidence="11" key="1">
    <citation type="submission" date="2016-05" db="EMBL/GenBank/DDBJ databases">
        <title>Molecular cloning of Dof transcription factor gene family using transcriptomic approach and identification of Dof genes preferentially expressed in seeds of Eleusine coracana.</title>
        <authorList>
            <person name="Gupta S."/>
            <person name="Pathak R.K."/>
            <person name="Gupta S.M."/>
            <person name="Gaur V.S."/>
            <person name="Kumar A."/>
        </authorList>
    </citation>
    <scope>NUCLEOTIDE SEQUENCE</scope>
    <source>
        <tissue evidence="11">Developing spikes</tissue>
    </source>
</reference>
<keyword evidence="7 8" id="KW-0539">Nucleus</keyword>
<dbReference type="PROSITE" id="PS01361">
    <property type="entry name" value="ZF_DOF_1"/>
    <property type="match status" value="1"/>
</dbReference>
<feature type="compositionally biased region" description="Basic and acidic residues" evidence="9">
    <location>
        <begin position="79"/>
        <end position="103"/>
    </location>
</feature>
<dbReference type="GO" id="GO:0005634">
    <property type="term" value="C:nucleus"/>
    <property type="evidence" value="ECO:0007669"/>
    <property type="project" value="UniProtKB-SubCell"/>
</dbReference>
<keyword evidence="6" id="KW-0804">Transcription</keyword>
<dbReference type="GO" id="GO:0003700">
    <property type="term" value="F:DNA-binding transcription factor activity"/>
    <property type="evidence" value="ECO:0007669"/>
    <property type="project" value="InterPro"/>
</dbReference>
<organism evidence="11">
    <name type="scientific">Eleusine coracana</name>
    <name type="common">Indian finger millet</name>
    <name type="synonym">Ragi</name>
    <dbReference type="NCBI Taxonomy" id="4511"/>
    <lineage>
        <taxon>Eukaryota</taxon>
        <taxon>Viridiplantae</taxon>
        <taxon>Streptophyta</taxon>
        <taxon>Embryophyta</taxon>
        <taxon>Tracheophyta</taxon>
        <taxon>Spermatophyta</taxon>
        <taxon>Magnoliopsida</taxon>
        <taxon>Liliopsida</taxon>
        <taxon>Poales</taxon>
        <taxon>Poaceae</taxon>
        <taxon>PACMAD clade</taxon>
        <taxon>Chloridoideae</taxon>
        <taxon>Cynodonteae</taxon>
        <taxon>Eleusininae</taxon>
        <taxon>Eleusine</taxon>
    </lineage>
</organism>
<evidence type="ECO:0000256" key="1">
    <source>
        <dbReference type="ARBA" id="ARBA00022723"/>
    </source>
</evidence>
<proteinExistence type="evidence at transcript level"/>
<dbReference type="GO" id="GO:0008270">
    <property type="term" value="F:zinc ion binding"/>
    <property type="evidence" value="ECO:0007669"/>
    <property type="project" value="UniProtKB-KW"/>
</dbReference>
<evidence type="ECO:0000256" key="4">
    <source>
        <dbReference type="ARBA" id="ARBA00023015"/>
    </source>
</evidence>
<keyword evidence="5 8" id="KW-0238">DNA-binding</keyword>
<dbReference type="Pfam" id="PF02701">
    <property type="entry name" value="Zn_ribbon_Dof"/>
    <property type="match status" value="1"/>
</dbReference>
<keyword evidence="2 8" id="KW-0863">Zinc-finger</keyword>
<feature type="compositionally biased region" description="Polar residues" evidence="9">
    <location>
        <begin position="466"/>
        <end position="485"/>
    </location>
</feature>
<evidence type="ECO:0000256" key="7">
    <source>
        <dbReference type="ARBA" id="ARBA00023242"/>
    </source>
</evidence>
<feature type="domain" description="Dof-type" evidence="10">
    <location>
        <begin position="108"/>
        <end position="162"/>
    </location>
</feature>
<dbReference type="EMBL" id="KX197175">
    <property type="protein sequence ID" value="AOW73090.1"/>
    <property type="molecule type" value="mRNA"/>
</dbReference>
<gene>
    <name evidence="11" type="primary">DOF</name>
</gene>
<feature type="compositionally biased region" description="Basic and acidic residues" evidence="9">
    <location>
        <begin position="399"/>
        <end position="411"/>
    </location>
</feature>
<evidence type="ECO:0000256" key="5">
    <source>
        <dbReference type="ARBA" id="ARBA00023125"/>
    </source>
</evidence>
<evidence type="ECO:0000256" key="2">
    <source>
        <dbReference type="ARBA" id="ARBA00022771"/>
    </source>
</evidence>
<comment type="subcellular location">
    <subcellularLocation>
        <location evidence="8">Nucleus</location>
    </subcellularLocation>
</comment>
<dbReference type="PANTHER" id="PTHR31089">
    <property type="entry name" value="CYCLIC DOF FACTOR 2"/>
    <property type="match status" value="1"/>
</dbReference>
<accession>A0A1D8RJ11</accession>
<name>A0A1D8RJ11_ELECO</name>
<sequence length="485" mass="52424">MAAPRGPDPAIKLFGRTIALPDSAGAAAEVSTKLADDMRSNSGTKCIPNKLLNVKSSSFCSKDSSLNGTQSVNSQSARMETDPKPEEVKTESDGSGQEKELKKPDKILPCPRCDSMETKFCYFNNYNVNQPRHFCRSCKRYWTAGGTMRNVPIGAGRRRNKHPSHHRHAMMSCDGNVSNGDASDATHRQSLPVEPCPLQRVVRENEEVTKSGSDMSFCKSKVPVLNTKEKNNSLGSVDNKEEKSCATSSTASGCSENWMPENTVTKEQNNVLGNDSGVKGTHPHIQSYPAGPALVVPWSPGWNSLPAMASTQCLTESVHDLENGTASKVSLPLPIMMPAPGLSAPAVPFPLMPSLWSYIPGWPNGTWSSPWPANNGSTLPSTPHNIPCSGNNSPKLGKHSREETMQGEEKKGNSICVPKILRITDPEDAAKSLIFASLGIKPDEKSIFKSFQPEVLGGCKTPEPPQVQQANPAAVSRSQSFQERT</sequence>
<evidence type="ECO:0000256" key="6">
    <source>
        <dbReference type="ARBA" id="ARBA00023163"/>
    </source>
</evidence>
<dbReference type="GO" id="GO:0003677">
    <property type="term" value="F:DNA binding"/>
    <property type="evidence" value="ECO:0007669"/>
    <property type="project" value="UniProtKB-UniRule"/>
</dbReference>
<dbReference type="PROSITE" id="PS50884">
    <property type="entry name" value="ZF_DOF_2"/>
    <property type="match status" value="1"/>
</dbReference>
<evidence type="ECO:0000256" key="8">
    <source>
        <dbReference type="PROSITE-ProRule" id="PRU00071"/>
    </source>
</evidence>
<keyword evidence="4" id="KW-0805">Transcription regulation</keyword>
<dbReference type="InterPro" id="IPR003851">
    <property type="entry name" value="Znf_Dof"/>
</dbReference>
<feature type="compositionally biased region" description="Polar residues" evidence="9">
    <location>
        <begin position="66"/>
        <end position="78"/>
    </location>
</feature>